<evidence type="ECO:0000313" key="4">
    <source>
        <dbReference type="Proteomes" id="UP000006039"/>
    </source>
</evidence>
<dbReference type="HOGENOM" id="CLU_1562961_0_0_1"/>
<dbReference type="EMBL" id="GL385397">
    <property type="protein sequence ID" value="EJT76542.1"/>
    <property type="molecule type" value="Genomic_DNA"/>
</dbReference>
<dbReference type="AlphaFoldDB" id="J3NYV9"/>
<keyword evidence="4" id="KW-1185">Reference proteome</keyword>
<reference evidence="3" key="4">
    <citation type="journal article" date="2015" name="G3 (Bethesda)">
        <title>Genome sequences of three phytopathogenic species of the Magnaporthaceae family of fungi.</title>
        <authorList>
            <person name="Okagaki L.H."/>
            <person name="Nunes C.C."/>
            <person name="Sailsbery J."/>
            <person name="Clay B."/>
            <person name="Brown D."/>
            <person name="John T."/>
            <person name="Oh Y."/>
            <person name="Young N."/>
            <person name="Fitzgerald M."/>
            <person name="Haas B.J."/>
            <person name="Zeng Q."/>
            <person name="Young S."/>
            <person name="Adiconis X."/>
            <person name="Fan L."/>
            <person name="Levin J.Z."/>
            <person name="Mitchell T.K."/>
            <person name="Okubara P.A."/>
            <person name="Farman M.L."/>
            <person name="Kohn L.M."/>
            <person name="Birren B."/>
            <person name="Ma L.-J."/>
            <person name="Dean R.A."/>
        </authorList>
    </citation>
    <scope>NUCLEOTIDE SEQUENCE</scope>
    <source>
        <strain evidence="3">R3-111a-1</strain>
    </source>
</reference>
<evidence type="ECO:0000313" key="2">
    <source>
        <dbReference type="EMBL" id="EJT76542.1"/>
    </source>
</evidence>
<reference evidence="2" key="3">
    <citation type="submission" date="2010-09" db="EMBL/GenBank/DDBJ databases">
        <title>Annotation of Gaeumannomyces graminis var. tritici R3-111a-1.</title>
        <authorList>
            <consortium name="The Broad Institute Genome Sequencing Platform"/>
            <person name="Ma L.-J."/>
            <person name="Dead R."/>
            <person name="Young S.K."/>
            <person name="Zeng Q."/>
            <person name="Gargeya S."/>
            <person name="Fitzgerald M."/>
            <person name="Haas B."/>
            <person name="Abouelleil A."/>
            <person name="Alvarado L."/>
            <person name="Arachchi H.M."/>
            <person name="Berlin A."/>
            <person name="Brown A."/>
            <person name="Chapman S.B."/>
            <person name="Chen Z."/>
            <person name="Dunbar C."/>
            <person name="Freedman E."/>
            <person name="Gearin G."/>
            <person name="Gellesch M."/>
            <person name="Goldberg J."/>
            <person name="Griggs A."/>
            <person name="Gujja S."/>
            <person name="Heiman D."/>
            <person name="Howarth C."/>
            <person name="Larson L."/>
            <person name="Lui A."/>
            <person name="MacDonald P.J.P."/>
            <person name="Mehta T."/>
            <person name="Montmayeur A."/>
            <person name="Murphy C."/>
            <person name="Neiman D."/>
            <person name="Pearson M."/>
            <person name="Priest M."/>
            <person name="Roberts A."/>
            <person name="Saif S."/>
            <person name="Shea T."/>
            <person name="Shenoy N."/>
            <person name="Sisk P."/>
            <person name="Stolte C."/>
            <person name="Sykes S."/>
            <person name="Yandava C."/>
            <person name="Wortman J."/>
            <person name="Nusbaum C."/>
            <person name="Birren B."/>
        </authorList>
    </citation>
    <scope>NUCLEOTIDE SEQUENCE</scope>
    <source>
        <strain evidence="2">R3-111a-1</strain>
    </source>
</reference>
<feature type="compositionally biased region" description="Basic and acidic residues" evidence="1">
    <location>
        <begin position="161"/>
        <end position="171"/>
    </location>
</feature>
<dbReference type="RefSeq" id="XP_009222542.1">
    <property type="nucleotide sequence ID" value="XM_009224278.1"/>
</dbReference>
<dbReference type="VEuPathDB" id="FungiDB:GGTG_06461"/>
<dbReference type="Proteomes" id="UP000006039">
    <property type="component" value="Unassembled WGS sequence"/>
</dbReference>
<organism evidence="2">
    <name type="scientific">Gaeumannomyces tritici (strain R3-111a-1)</name>
    <name type="common">Wheat and barley take-all root rot fungus</name>
    <name type="synonym">Gaeumannomyces graminis var. tritici</name>
    <dbReference type="NCBI Taxonomy" id="644352"/>
    <lineage>
        <taxon>Eukaryota</taxon>
        <taxon>Fungi</taxon>
        <taxon>Dikarya</taxon>
        <taxon>Ascomycota</taxon>
        <taxon>Pezizomycotina</taxon>
        <taxon>Sordariomycetes</taxon>
        <taxon>Sordariomycetidae</taxon>
        <taxon>Magnaporthales</taxon>
        <taxon>Magnaporthaceae</taxon>
        <taxon>Gaeumannomyces</taxon>
    </lineage>
</organism>
<proteinExistence type="predicted"/>
<gene>
    <name evidence="3" type="primary">20346919</name>
    <name evidence="2" type="ORF">GGTG_06461</name>
</gene>
<feature type="region of interest" description="Disordered" evidence="1">
    <location>
        <begin position="76"/>
        <end position="171"/>
    </location>
</feature>
<protein>
    <submittedName>
        <fullName evidence="2 3">Uncharacterized protein</fullName>
    </submittedName>
</protein>
<name>J3NYV9_GAET3</name>
<reference evidence="4" key="1">
    <citation type="submission" date="2010-07" db="EMBL/GenBank/DDBJ databases">
        <title>The genome sequence of Gaeumannomyces graminis var. tritici strain R3-111a-1.</title>
        <authorList>
            <consortium name="The Broad Institute Genome Sequencing Platform"/>
            <person name="Ma L.-J."/>
            <person name="Dead R."/>
            <person name="Young S."/>
            <person name="Zeng Q."/>
            <person name="Koehrsen M."/>
            <person name="Alvarado L."/>
            <person name="Berlin A."/>
            <person name="Chapman S.B."/>
            <person name="Chen Z."/>
            <person name="Freedman E."/>
            <person name="Gellesch M."/>
            <person name="Goldberg J."/>
            <person name="Griggs A."/>
            <person name="Gujja S."/>
            <person name="Heilman E.R."/>
            <person name="Heiman D."/>
            <person name="Hepburn T."/>
            <person name="Howarth C."/>
            <person name="Jen D."/>
            <person name="Larson L."/>
            <person name="Mehta T."/>
            <person name="Neiman D."/>
            <person name="Pearson M."/>
            <person name="Roberts A."/>
            <person name="Saif S."/>
            <person name="Shea T."/>
            <person name="Shenoy N."/>
            <person name="Sisk P."/>
            <person name="Stolte C."/>
            <person name="Sykes S."/>
            <person name="Walk T."/>
            <person name="White J."/>
            <person name="Yandava C."/>
            <person name="Haas B."/>
            <person name="Nusbaum C."/>
            <person name="Birren B."/>
        </authorList>
    </citation>
    <scope>NUCLEOTIDE SEQUENCE [LARGE SCALE GENOMIC DNA]</scope>
    <source>
        <strain evidence="4">R3-111a-1</strain>
    </source>
</reference>
<dbReference type="GeneID" id="20346919"/>
<evidence type="ECO:0000256" key="1">
    <source>
        <dbReference type="SAM" id="MobiDB-lite"/>
    </source>
</evidence>
<evidence type="ECO:0000313" key="3">
    <source>
        <dbReference type="EnsemblFungi" id="EJT76542"/>
    </source>
</evidence>
<dbReference type="EnsemblFungi" id="EJT76542">
    <property type="protein sequence ID" value="EJT76542"/>
    <property type="gene ID" value="GGTG_06461"/>
</dbReference>
<reference evidence="3" key="5">
    <citation type="submission" date="2018-04" db="UniProtKB">
        <authorList>
            <consortium name="EnsemblFungi"/>
        </authorList>
    </citation>
    <scope>IDENTIFICATION</scope>
    <source>
        <strain evidence="3">R3-111a-1</strain>
    </source>
</reference>
<accession>J3NYV9</accession>
<reference evidence="2" key="2">
    <citation type="submission" date="2010-07" db="EMBL/GenBank/DDBJ databases">
        <authorList>
            <consortium name="The Broad Institute Genome Sequencing Platform"/>
            <consortium name="Broad Institute Genome Sequencing Center for Infectious Disease"/>
            <person name="Ma L.-J."/>
            <person name="Dead R."/>
            <person name="Young S."/>
            <person name="Zeng Q."/>
            <person name="Koehrsen M."/>
            <person name="Alvarado L."/>
            <person name="Berlin A."/>
            <person name="Chapman S.B."/>
            <person name="Chen Z."/>
            <person name="Freedman E."/>
            <person name="Gellesch M."/>
            <person name="Goldberg J."/>
            <person name="Griggs A."/>
            <person name="Gujja S."/>
            <person name="Heilman E.R."/>
            <person name="Heiman D."/>
            <person name="Hepburn T."/>
            <person name="Howarth C."/>
            <person name="Jen D."/>
            <person name="Larson L."/>
            <person name="Mehta T."/>
            <person name="Neiman D."/>
            <person name="Pearson M."/>
            <person name="Roberts A."/>
            <person name="Saif S."/>
            <person name="Shea T."/>
            <person name="Shenoy N."/>
            <person name="Sisk P."/>
            <person name="Stolte C."/>
            <person name="Sykes S."/>
            <person name="Walk T."/>
            <person name="White J."/>
            <person name="Yandava C."/>
            <person name="Haas B."/>
            <person name="Nusbaum C."/>
            <person name="Birren B."/>
        </authorList>
    </citation>
    <scope>NUCLEOTIDE SEQUENCE</scope>
    <source>
        <strain evidence="2">R3-111a-1</strain>
    </source>
</reference>
<sequence>MPPRLMRSAGTEEGYRLMRQGVVVWIFVWTRGLDKKRSSDEGADAWKKQKEQKCNRGGDVDSVVWCVGIISWMAQPPAGMQPSTPVPGSDRASPNPRSPGAAAKVTNPTGSLEGGIGRPTPPGRGSGLGLFFVLASPSPTIPSLGAATTHAAPSSAFGTQKHADQEAGRGA</sequence>